<name>A0A9N9GKY9_9GLOM</name>
<accession>A0A9N9GKY9</accession>
<protein>
    <submittedName>
        <fullName evidence="7">22864_t:CDS:1</fullName>
    </submittedName>
</protein>
<dbReference type="InterPro" id="IPR036907">
    <property type="entry name" value="5'-Nucleotdase_C_sf"/>
</dbReference>
<dbReference type="PANTHER" id="PTHR11575:SF48">
    <property type="entry name" value="5'-NUCLEOTIDASE"/>
    <property type="match status" value="1"/>
</dbReference>
<dbReference type="GO" id="GO:0016787">
    <property type="term" value="F:hydrolase activity"/>
    <property type="evidence" value="ECO:0007669"/>
    <property type="project" value="UniProtKB-KW"/>
</dbReference>
<evidence type="ECO:0000313" key="7">
    <source>
        <dbReference type="EMBL" id="CAG8613328.1"/>
    </source>
</evidence>
<dbReference type="InterPro" id="IPR029052">
    <property type="entry name" value="Metallo-depent_PP-like"/>
</dbReference>
<comment type="similarity">
    <text evidence="1 3">Belongs to the 5'-nucleotidase family.</text>
</comment>
<dbReference type="InterPro" id="IPR008334">
    <property type="entry name" value="5'-Nucleotdase_C"/>
</dbReference>
<dbReference type="Pfam" id="PF00149">
    <property type="entry name" value="Metallophos"/>
    <property type="match status" value="1"/>
</dbReference>
<dbReference type="PANTHER" id="PTHR11575">
    <property type="entry name" value="5'-NUCLEOTIDASE-RELATED"/>
    <property type="match status" value="1"/>
</dbReference>
<dbReference type="InterPro" id="IPR006179">
    <property type="entry name" value="5_nucleotidase/apyrase"/>
</dbReference>
<evidence type="ECO:0000256" key="4">
    <source>
        <dbReference type="SAM" id="Phobius"/>
    </source>
</evidence>
<evidence type="ECO:0000256" key="2">
    <source>
        <dbReference type="ARBA" id="ARBA00022729"/>
    </source>
</evidence>
<dbReference type="Gene3D" id="3.90.780.10">
    <property type="entry name" value="5'-Nucleotidase, C-terminal domain"/>
    <property type="match status" value="1"/>
</dbReference>
<evidence type="ECO:0000256" key="1">
    <source>
        <dbReference type="ARBA" id="ARBA00006654"/>
    </source>
</evidence>
<gene>
    <name evidence="7" type="ORF">DERYTH_LOCUS8257</name>
</gene>
<dbReference type="GO" id="GO:0000166">
    <property type="term" value="F:nucleotide binding"/>
    <property type="evidence" value="ECO:0007669"/>
    <property type="project" value="UniProtKB-KW"/>
</dbReference>
<evidence type="ECO:0000256" key="3">
    <source>
        <dbReference type="RuleBase" id="RU362119"/>
    </source>
</evidence>
<sequence length="657" mass="73449">ALTGPRKKSVKNGLEDYDTLLAWERPLTLESLIVVGVAAGMVLGDLIVYWRFGGLLSFFLFLMCTLLSFSGIFVLGASIRTHYFVGAKHEPVGGAARFATAIKEFRESYGENSCVFFSGDAFNPSIESSVSKGMHMIPAMNALGIDASCLGNHDFDFGVPTLKELIARSNFPWLLSNVVDSVTDEPVVGNWLDTIPNLPSTIKYKDFVSVGKELSAQLRDPNGPHVVDLIIALTHCRLSNDIILAKQCKDDIDLMLGGHDHFYYIGKGCDVIHGWNRNESEIDESKSDDGIRLVKSGTDFRELSIVELDIDENTNAGGRTLKKIKNITVTRRKITSSIVEDESLLELIESATSEIRESMTKPVAYTETTWDCRSSMLRTQETAFGNFVADLMFYAYKPCIPYNIDCAILCAGTIRSDSLYDGEITLGDLLEIFPFEDTVVVIRVTGRQLWDVLQSAVSMVPKQEGRFPVVSGLKIEYNRNAEPGDRLRNVWFTERQIDDEGEDETISDDPGPHRIIGKLDMQKTYTVCTRAYLASGNDGYKAFAEPTTQYLVDDENGVILSTLVRRYFIGLYYINAMKYNMSCENRTKEAVIKAANSWKKFTETRREKSAYGNISSRRISSALSLSMMEMVPKKVEFVKDWVTVAPMIEGRIVAVDF</sequence>
<proteinExistence type="inferred from homology"/>
<keyword evidence="4" id="KW-0812">Transmembrane</keyword>
<dbReference type="OrthoDB" id="10252235at2759"/>
<keyword evidence="8" id="KW-1185">Reference proteome</keyword>
<evidence type="ECO:0000259" key="5">
    <source>
        <dbReference type="Pfam" id="PF00149"/>
    </source>
</evidence>
<reference evidence="7" key="1">
    <citation type="submission" date="2021-06" db="EMBL/GenBank/DDBJ databases">
        <authorList>
            <person name="Kallberg Y."/>
            <person name="Tangrot J."/>
            <person name="Rosling A."/>
        </authorList>
    </citation>
    <scope>NUCLEOTIDE SEQUENCE</scope>
    <source>
        <strain evidence="7">MA453B</strain>
    </source>
</reference>
<dbReference type="EMBL" id="CAJVPY010004218">
    <property type="protein sequence ID" value="CAG8613328.1"/>
    <property type="molecule type" value="Genomic_DNA"/>
</dbReference>
<feature type="transmembrane region" description="Helical" evidence="4">
    <location>
        <begin position="32"/>
        <end position="52"/>
    </location>
</feature>
<comment type="caution">
    <text evidence="7">The sequence shown here is derived from an EMBL/GenBank/DDBJ whole genome shotgun (WGS) entry which is preliminary data.</text>
</comment>
<keyword evidence="4" id="KW-1133">Transmembrane helix</keyword>
<evidence type="ECO:0000259" key="6">
    <source>
        <dbReference type="Pfam" id="PF02872"/>
    </source>
</evidence>
<feature type="domain" description="5'-Nucleotidase C-terminal" evidence="6">
    <location>
        <begin position="374"/>
        <end position="545"/>
    </location>
</feature>
<keyword evidence="2" id="KW-0732">Signal</keyword>
<dbReference type="InterPro" id="IPR004843">
    <property type="entry name" value="Calcineurin-like_PHP"/>
</dbReference>
<feature type="domain" description="Calcineurin-like phosphoesterase" evidence="5">
    <location>
        <begin position="91"/>
        <end position="262"/>
    </location>
</feature>
<dbReference type="Proteomes" id="UP000789405">
    <property type="component" value="Unassembled WGS sequence"/>
</dbReference>
<evidence type="ECO:0000313" key="8">
    <source>
        <dbReference type="Proteomes" id="UP000789405"/>
    </source>
</evidence>
<feature type="non-terminal residue" evidence="7">
    <location>
        <position position="1"/>
    </location>
</feature>
<dbReference type="PRINTS" id="PR01607">
    <property type="entry name" value="APYRASEFAMLY"/>
</dbReference>
<dbReference type="AlphaFoldDB" id="A0A9N9GKY9"/>
<dbReference type="GO" id="GO:0009166">
    <property type="term" value="P:nucleotide catabolic process"/>
    <property type="evidence" value="ECO:0007669"/>
    <property type="project" value="InterPro"/>
</dbReference>
<dbReference type="SUPFAM" id="SSF56300">
    <property type="entry name" value="Metallo-dependent phosphatases"/>
    <property type="match status" value="1"/>
</dbReference>
<keyword evidence="4" id="KW-0472">Membrane</keyword>
<keyword evidence="3" id="KW-0547">Nucleotide-binding</keyword>
<organism evidence="7 8">
    <name type="scientific">Dentiscutata erythropus</name>
    <dbReference type="NCBI Taxonomy" id="1348616"/>
    <lineage>
        <taxon>Eukaryota</taxon>
        <taxon>Fungi</taxon>
        <taxon>Fungi incertae sedis</taxon>
        <taxon>Mucoromycota</taxon>
        <taxon>Glomeromycotina</taxon>
        <taxon>Glomeromycetes</taxon>
        <taxon>Diversisporales</taxon>
        <taxon>Gigasporaceae</taxon>
        <taxon>Dentiscutata</taxon>
    </lineage>
</organism>
<dbReference type="SUPFAM" id="SSF55816">
    <property type="entry name" value="5'-nucleotidase (syn. UDP-sugar hydrolase), C-terminal domain"/>
    <property type="match status" value="1"/>
</dbReference>
<dbReference type="Pfam" id="PF02872">
    <property type="entry name" value="5_nucleotid_C"/>
    <property type="match status" value="1"/>
</dbReference>
<dbReference type="Gene3D" id="3.60.21.10">
    <property type="match status" value="2"/>
</dbReference>
<keyword evidence="3" id="KW-0378">Hydrolase</keyword>
<feature type="transmembrane region" description="Helical" evidence="4">
    <location>
        <begin position="58"/>
        <end position="79"/>
    </location>
</feature>